<dbReference type="Proteomes" id="UP000236630">
    <property type="component" value="Unassembled WGS sequence"/>
</dbReference>
<dbReference type="STRING" id="55188.A0A2H5PP25"/>
<evidence type="ECO:0000256" key="2">
    <source>
        <dbReference type="SAM" id="Phobius"/>
    </source>
</evidence>
<evidence type="ECO:0000313" key="3">
    <source>
        <dbReference type="EMBL" id="GAY54092.1"/>
    </source>
</evidence>
<organism evidence="3 4">
    <name type="scientific">Citrus unshiu</name>
    <name type="common">Satsuma mandarin</name>
    <name type="synonym">Citrus nobilis var. unshiu</name>
    <dbReference type="NCBI Taxonomy" id="55188"/>
    <lineage>
        <taxon>Eukaryota</taxon>
        <taxon>Viridiplantae</taxon>
        <taxon>Streptophyta</taxon>
        <taxon>Embryophyta</taxon>
        <taxon>Tracheophyta</taxon>
        <taxon>Spermatophyta</taxon>
        <taxon>Magnoliopsida</taxon>
        <taxon>eudicotyledons</taxon>
        <taxon>Gunneridae</taxon>
        <taxon>Pentapetalae</taxon>
        <taxon>rosids</taxon>
        <taxon>malvids</taxon>
        <taxon>Sapindales</taxon>
        <taxon>Rutaceae</taxon>
        <taxon>Aurantioideae</taxon>
        <taxon>Citrus</taxon>
    </lineage>
</organism>
<dbReference type="EMBL" id="BDQV01000100">
    <property type="protein sequence ID" value="GAY54092.1"/>
    <property type="molecule type" value="Genomic_DNA"/>
</dbReference>
<reference evidence="3 4" key="1">
    <citation type="journal article" date="2017" name="Front. Genet.">
        <title>Draft sequencing of the heterozygous diploid genome of Satsuma (Citrus unshiu Marc.) using a hybrid assembly approach.</title>
        <authorList>
            <person name="Shimizu T."/>
            <person name="Tanizawa Y."/>
            <person name="Mochizuki T."/>
            <person name="Nagasaki H."/>
            <person name="Yoshioka T."/>
            <person name="Toyoda A."/>
            <person name="Fujiyama A."/>
            <person name="Kaminuma E."/>
            <person name="Nakamura Y."/>
        </authorList>
    </citation>
    <scope>NUCLEOTIDE SEQUENCE [LARGE SCALE GENOMIC DNA]</scope>
    <source>
        <strain evidence="4">cv. Miyagawa wase</strain>
    </source>
</reference>
<proteinExistence type="predicted"/>
<keyword evidence="2" id="KW-1133">Transmembrane helix</keyword>
<evidence type="ECO:0000256" key="1">
    <source>
        <dbReference type="SAM" id="MobiDB-lite"/>
    </source>
</evidence>
<sequence>MYARVNQFSPVQYIPSNLRRNDEKPQPPKQPGTSTKFPHWEACDDWVCGCTGSGTISKGQDVFTQISDGGIAYFLGTSVLLSLALLVLLPKGVSVESKSDALVTSDAELMNGRLAVLGLVAFAFTEYVKGGSLV</sequence>
<protein>
    <submittedName>
        <fullName evidence="3">Uncharacterized protein</fullName>
    </submittedName>
</protein>
<name>A0A2H5PP25_CITUN</name>
<dbReference type="AlphaFoldDB" id="A0A2H5PP25"/>
<keyword evidence="4" id="KW-1185">Reference proteome</keyword>
<evidence type="ECO:0000313" key="4">
    <source>
        <dbReference type="Proteomes" id="UP000236630"/>
    </source>
</evidence>
<keyword evidence="2" id="KW-0472">Membrane</keyword>
<feature type="region of interest" description="Disordered" evidence="1">
    <location>
        <begin position="16"/>
        <end position="37"/>
    </location>
</feature>
<feature type="transmembrane region" description="Helical" evidence="2">
    <location>
        <begin position="71"/>
        <end position="89"/>
    </location>
</feature>
<dbReference type="SUPFAM" id="SSF103511">
    <property type="entry name" value="Chlorophyll a-b binding protein"/>
    <property type="match status" value="1"/>
</dbReference>
<keyword evidence="2" id="KW-0812">Transmembrane</keyword>
<gene>
    <name evidence="3" type="ORF">CUMW_154010</name>
</gene>
<comment type="caution">
    <text evidence="3">The sequence shown here is derived from an EMBL/GenBank/DDBJ whole genome shotgun (WGS) entry which is preliminary data.</text>
</comment>
<accession>A0A2H5PP25</accession>